<evidence type="ECO:0000259" key="1">
    <source>
        <dbReference type="Pfam" id="PF15919"/>
    </source>
</evidence>
<comment type="caution">
    <text evidence="2">The sequence shown here is derived from an EMBL/GenBank/DDBJ whole genome shotgun (WGS) entry which is preliminary data.</text>
</comment>
<evidence type="ECO:0000313" key="3">
    <source>
        <dbReference type="Proteomes" id="UP001527099"/>
    </source>
</evidence>
<dbReference type="Gene3D" id="3.30.160.250">
    <property type="match status" value="1"/>
</dbReference>
<dbReference type="InterPro" id="IPR031807">
    <property type="entry name" value="HicB-like"/>
</dbReference>
<feature type="domain" description="HicB-like antitoxin of toxin-antitoxin system" evidence="1">
    <location>
        <begin position="15"/>
        <end position="127"/>
    </location>
</feature>
<organism evidence="2 3">
    <name type="scientific">Paenibacillus alginolyticus</name>
    <dbReference type="NCBI Taxonomy" id="59839"/>
    <lineage>
        <taxon>Bacteria</taxon>
        <taxon>Bacillati</taxon>
        <taxon>Bacillota</taxon>
        <taxon>Bacilli</taxon>
        <taxon>Bacillales</taxon>
        <taxon>Paenibacillaceae</taxon>
        <taxon>Paenibacillus</taxon>
    </lineage>
</organism>
<protein>
    <submittedName>
        <fullName evidence="2">Type II toxin-antitoxin system HicB family antitoxin</fullName>
    </submittedName>
</protein>
<reference evidence="2 3" key="1">
    <citation type="submission" date="2022-05" db="EMBL/GenBank/DDBJ databases">
        <title>Genome Sequencing of Bee-Associated Microbes.</title>
        <authorList>
            <person name="Dunlap C."/>
        </authorList>
    </citation>
    <scope>NUCLEOTIDE SEQUENCE [LARGE SCALE GENOMIC DNA]</scope>
    <source>
        <strain evidence="2 3">NRRL B-14421</strain>
    </source>
</reference>
<proteinExistence type="predicted"/>
<keyword evidence="3" id="KW-1185">Reference proteome</keyword>
<dbReference type="RefSeq" id="WP_268616721.1">
    <property type="nucleotide sequence ID" value="NZ_JAMDMX010000068.1"/>
</dbReference>
<sequence>MNKDRYVFPAIFDYADDGISVTFPDLPGAITCGDTDKEALRMAKECLALHLYGMECDNDDIPEPTSAKELSNVTNSQNEVIVLIDVWMPPFRDEMANKAVKKTLTIPKWLDDIAAENNVNYSHVLQDALKTHLGVSDRKSVKQK</sequence>
<dbReference type="InterPro" id="IPR035069">
    <property type="entry name" value="TTHA1013/TTHA0281-like"/>
</dbReference>
<gene>
    <name evidence="2" type="ORF">M5X19_20995</name>
</gene>
<dbReference type="Proteomes" id="UP001527099">
    <property type="component" value="Unassembled WGS sequence"/>
</dbReference>
<dbReference type="Pfam" id="PF15919">
    <property type="entry name" value="HicB_lk_antitox"/>
    <property type="match status" value="1"/>
</dbReference>
<dbReference type="SUPFAM" id="SSF143100">
    <property type="entry name" value="TTHA1013/TTHA0281-like"/>
    <property type="match status" value="1"/>
</dbReference>
<accession>A0ABT4GGU4</accession>
<dbReference type="EMBL" id="JAMDMX010000068">
    <property type="protein sequence ID" value="MCY9695361.1"/>
    <property type="molecule type" value="Genomic_DNA"/>
</dbReference>
<name>A0ABT4GGU4_9BACL</name>
<evidence type="ECO:0000313" key="2">
    <source>
        <dbReference type="EMBL" id="MCY9695361.1"/>
    </source>
</evidence>